<dbReference type="InterPro" id="IPR012337">
    <property type="entry name" value="RNaseH-like_sf"/>
</dbReference>
<sequence length="159" mass="17569">MKKVIIYTDGSCLGNPGRGGWAAILCLVGSTARRELVGGARLTTNNRMELGGVIAALSALREACEVDLYTDSRYVCDAVEKGWLAGWQKRHWVKSDKKPVLNVDLWKQLLPLLRTHNVTFHWLRGHAGHRENERCDELARAFAAGPDLPEDTGFTAAQA</sequence>
<dbReference type="InterPro" id="IPR036397">
    <property type="entry name" value="RNaseH_sf"/>
</dbReference>
<keyword evidence="8 11" id="KW-0255">Endonuclease</keyword>
<dbReference type="InterPro" id="IPR002156">
    <property type="entry name" value="RNaseH_domain"/>
</dbReference>
<evidence type="ECO:0000256" key="7">
    <source>
        <dbReference type="ARBA" id="ARBA00022723"/>
    </source>
</evidence>
<comment type="subunit">
    <text evidence="4 11">Monomer.</text>
</comment>
<dbReference type="Proteomes" id="UP000186323">
    <property type="component" value="Chromosome I"/>
</dbReference>
<feature type="binding site" evidence="11">
    <location>
        <position position="136"/>
    </location>
    <ligand>
        <name>Mg(2+)</name>
        <dbReference type="ChEBI" id="CHEBI:18420"/>
        <label>2</label>
    </ligand>
</feature>
<feature type="binding site" evidence="11">
    <location>
        <position position="9"/>
    </location>
    <ligand>
        <name>Mg(2+)</name>
        <dbReference type="ChEBI" id="CHEBI:18420"/>
        <label>1</label>
    </ligand>
</feature>
<dbReference type="PANTHER" id="PTHR10642:SF26">
    <property type="entry name" value="RIBONUCLEASE H1"/>
    <property type="match status" value="1"/>
</dbReference>
<dbReference type="InterPro" id="IPR022892">
    <property type="entry name" value="RNaseHI"/>
</dbReference>
<evidence type="ECO:0000256" key="11">
    <source>
        <dbReference type="HAMAP-Rule" id="MF_00042"/>
    </source>
</evidence>
<organism evidence="13 14">
    <name type="scientific">Desulfovibrio piger</name>
    <dbReference type="NCBI Taxonomy" id="901"/>
    <lineage>
        <taxon>Bacteria</taxon>
        <taxon>Pseudomonadati</taxon>
        <taxon>Thermodesulfobacteriota</taxon>
        <taxon>Desulfovibrionia</taxon>
        <taxon>Desulfovibrionales</taxon>
        <taxon>Desulfovibrionaceae</taxon>
        <taxon>Desulfovibrio</taxon>
    </lineage>
</organism>
<keyword evidence="11" id="KW-0963">Cytoplasm</keyword>
<dbReference type="FunFam" id="3.30.420.10:FF:000089">
    <property type="entry name" value="Ribonuclease H"/>
    <property type="match status" value="1"/>
</dbReference>
<reference evidence="14" key="1">
    <citation type="submission" date="2016-10" db="EMBL/GenBank/DDBJ databases">
        <authorList>
            <person name="Wegmann U."/>
        </authorList>
    </citation>
    <scope>NUCLEOTIDE SEQUENCE [LARGE SCALE GENOMIC DNA]</scope>
</reference>
<evidence type="ECO:0000256" key="6">
    <source>
        <dbReference type="ARBA" id="ARBA00022722"/>
    </source>
</evidence>
<proteinExistence type="inferred from homology"/>
<evidence type="ECO:0000256" key="3">
    <source>
        <dbReference type="ARBA" id="ARBA00005300"/>
    </source>
</evidence>
<feature type="binding site" evidence="11">
    <location>
        <position position="9"/>
    </location>
    <ligand>
        <name>Mg(2+)</name>
        <dbReference type="ChEBI" id="CHEBI:18420"/>
        <label>2</label>
    </ligand>
</feature>
<dbReference type="GO" id="GO:0000287">
    <property type="term" value="F:magnesium ion binding"/>
    <property type="evidence" value="ECO:0007669"/>
    <property type="project" value="UniProtKB-UniRule"/>
</dbReference>
<dbReference type="RefSeq" id="WP_072336026.1">
    <property type="nucleotide sequence ID" value="NZ_CALJDE010000003.1"/>
</dbReference>
<accession>A0A1K1LJY9</accession>
<evidence type="ECO:0000256" key="8">
    <source>
        <dbReference type="ARBA" id="ARBA00022759"/>
    </source>
</evidence>
<gene>
    <name evidence="11" type="primary">rnhA</name>
    <name evidence="13" type="ORF">DESPIGER_1974</name>
</gene>
<dbReference type="Pfam" id="PF00075">
    <property type="entry name" value="RNase_H"/>
    <property type="match status" value="1"/>
</dbReference>
<dbReference type="SUPFAM" id="SSF53098">
    <property type="entry name" value="Ribonuclease H-like"/>
    <property type="match status" value="1"/>
</dbReference>
<dbReference type="Gene3D" id="3.30.420.10">
    <property type="entry name" value="Ribonuclease H-like superfamily/Ribonuclease H"/>
    <property type="match status" value="1"/>
</dbReference>
<evidence type="ECO:0000256" key="10">
    <source>
        <dbReference type="ARBA" id="ARBA00022842"/>
    </source>
</evidence>
<dbReference type="InterPro" id="IPR050092">
    <property type="entry name" value="RNase_H"/>
</dbReference>
<evidence type="ECO:0000259" key="12">
    <source>
        <dbReference type="PROSITE" id="PS50879"/>
    </source>
</evidence>
<dbReference type="NCBIfam" id="NF001236">
    <property type="entry name" value="PRK00203.1"/>
    <property type="match status" value="1"/>
</dbReference>
<comment type="function">
    <text evidence="2 11">Endonuclease that specifically degrades the RNA of RNA-DNA hybrids.</text>
</comment>
<comment type="subcellular location">
    <subcellularLocation>
        <location evidence="11">Cytoplasm</location>
    </subcellularLocation>
</comment>
<name>A0A1K1LJY9_9BACT</name>
<evidence type="ECO:0000313" key="13">
    <source>
        <dbReference type="EMBL" id="SFV73798.1"/>
    </source>
</evidence>
<evidence type="ECO:0000256" key="1">
    <source>
        <dbReference type="ARBA" id="ARBA00000077"/>
    </source>
</evidence>
<feature type="domain" description="RNase H type-1" evidence="12">
    <location>
        <begin position="1"/>
        <end position="144"/>
    </location>
</feature>
<dbReference type="PROSITE" id="PS50879">
    <property type="entry name" value="RNASE_H_1"/>
    <property type="match status" value="1"/>
</dbReference>
<evidence type="ECO:0000313" key="14">
    <source>
        <dbReference type="Proteomes" id="UP000186323"/>
    </source>
</evidence>
<dbReference type="CDD" id="cd09278">
    <property type="entry name" value="RNase_HI_prokaryote_like"/>
    <property type="match status" value="1"/>
</dbReference>
<keyword evidence="6 11" id="KW-0540">Nuclease</keyword>
<evidence type="ECO:0000256" key="4">
    <source>
        <dbReference type="ARBA" id="ARBA00011245"/>
    </source>
</evidence>
<dbReference type="OrthoDB" id="7845843at2"/>
<dbReference type="EC" id="3.1.26.4" evidence="5 11"/>
<comment type="catalytic activity">
    <reaction evidence="1 11">
        <text>Endonucleolytic cleavage to 5'-phosphomonoester.</text>
        <dbReference type="EC" id="3.1.26.4"/>
    </reaction>
</comment>
<evidence type="ECO:0000256" key="5">
    <source>
        <dbReference type="ARBA" id="ARBA00012180"/>
    </source>
</evidence>
<feature type="binding site" evidence="11">
    <location>
        <position position="49"/>
    </location>
    <ligand>
        <name>Mg(2+)</name>
        <dbReference type="ChEBI" id="CHEBI:18420"/>
        <label>1</label>
    </ligand>
</feature>
<dbReference type="HAMAP" id="MF_00042">
    <property type="entry name" value="RNase_H"/>
    <property type="match status" value="1"/>
</dbReference>
<evidence type="ECO:0000256" key="2">
    <source>
        <dbReference type="ARBA" id="ARBA00004065"/>
    </source>
</evidence>
<dbReference type="PANTHER" id="PTHR10642">
    <property type="entry name" value="RIBONUCLEASE H1"/>
    <property type="match status" value="1"/>
</dbReference>
<comment type="cofactor">
    <cofactor evidence="11">
        <name>Mg(2+)</name>
        <dbReference type="ChEBI" id="CHEBI:18420"/>
    </cofactor>
    <text evidence="11">Binds 1 Mg(2+) ion per subunit. May bind a second metal ion at a regulatory site, or after substrate binding.</text>
</comment>
<keyword evidence="10 11" id="KW-0460">Magnesium</keyword>
<keyword evidence="7 11" id="KW-0479">Metal-binding</keyword>
<dbReference type="GO" id="GO:0005737">
    <property type="term" value="C:cytoplasm"/>
    <property type="evidence" value="ECO:0007669"/>
    <property type="project" value="UniProtKB-SubCell"/>
</dbReference>
<comment type="similarity">
    <text evidence="3 11">Belongs to the RNase H family.</text>
</comment>
<keyword evidence="14" id="KW-1185">Reference proteome</keyword>
<protein>
    <recommendedName>
        <fullName evidence="5 11">Ribonuclease H</fullName>
        <shortName evidence="11">RNase H</shortName>
        <ecNumber evidence="5 11">3.1.26.4</ecNumber>
    </recommendedName>
</protein>
<dbReference type="GO" id="GO:0004523">
    <property type="term" value="F:RNA-DNA hybrid ribonuclease activity"/>
    <property type="evidence" value="ECO:0007669"/>
    <property type="project" value="UniProtKB-UniRule"/>
</dbReference>
<keyword evidence="9 11" id="KW-0378">Hydrolase</keyword>
<dbReference type="GO" id="GO:0043137">
    <property type="term" value="P:DNA replication, removal of RNA primer"/>
    <property type="evidence" value="ECO:0007669"/>
    <property type="project" value="TreeGrafter"/>
</dbReference>
<evidence type="ECO:0000256" key="9">
    <source>
        <dbReference type="ARBA" id="ARBA00022801"/>
    </source>
</evidence>
<dbReference type="GO" id="GO:0003676">
    <property type="term" value="F:nucleic acid binding"/>
    <property type="evidence" value="ECO:0007669"/>
    <property type="project" value="InterPro"/>
</dbReference>
<feature type="binding site" evidence="11">
    <location>
        <position position="71"/>
    </location>
    <ligand>
        <name>Mg(2+)</name>
        <dbReference type="ChEBI" id="CHEBI:18420"/>
        <label>1</label>
    </ligand>
</feature>
<dbReference type="EMBL" id="LT630450">
    <property type="protein sequence ID" value="SFV73798.1"/>
    <property type="molecule type" value="Genomic_DNA"/>
</dbReference>
<dbReference type="KEGG" id="dpg:DESPIGER_1974"/>
<dbReference type="AlphaFoldDB" id="A0A1K1LJY9"/>